<feature type="domain" description="Fido" evidence="1">
    <location>
        <begin position="6"/>
        <end position="129"/>
    </location>
</feature>
<reference evidence="2 3" key="1">
    <citation type="submission" date="2020-08" db="EMBL/GenBank/DDBJ databases">
        <title>Complete genome sequence of Entomobacter blattae G55GP.</title>
        <authorList>
            <person name="Poehlein A."/>
            <person name="Guzman J."/>
            <person name="Daniel R."/>
            <person name="Vilcinskas A."/>
        </authorList>
    </citation>
    <scope>NUCLEOTIDE SEQUENCE [LARGE SCALE GENOMIC DNA]</scope>
    <source>
        <strain evidence="2 3">G55GP</strain>
    </source>
</reference>
<dbReference type="Proteomes" id="UP000516349">
    <property type="component" value="Chromosome"/>
</dbReference>
<evidence type="ECO:0000313" key="2">
    <source>
        <dbReference type="EMBL" id="QNT79186.1"/>
    </source>
</evidence>
<dbReference type="RefSeq" id="WP_203413368.1">
    <property type="nucleotide sequence ID" value="NZ_CP060244.1"/>
</dbReference>
<dbReference type="EMBL" id="CP060244">
    <property type="protein sequence ID" value="QNT79186.1"/>
    <property type="molecule type" value="Genomic_DNA"/>
</dbReference>
<evidence type="ECO:0000259" key="1">
    <source>
        <dbReference type="PROSITE" id="PS51459"/>
    </source>
</evidence>
<dbReference type="KEGG" id="ebla:JGUZn3_19810"/>
<accession>A0A7H1NTS6</accession>
<dbReference type="Gene3D" id="1.20.120.1870">
    <property type="entry name" value="Fic/DOC protein, Fido domain"/>
    <property type="match status" value="1"/>
</dbReference>
<dbReference type="PROSITE" id="PS51459">
    <property type="entry name" value="FIDO"/>
    <property type="match status" value="1"/>
</dbReference>
<evidence type="ECO:0000313" key="3">
    <source>
        <dbReference type="Proteomes" id="UP000516349"/>
    </source>
</evidence>
<dbReference type="GO" id="GO:0016301">
    <property type="term" value="F:kinase activity"/>
    <property type="evidence" value="ECO:0007669"/>
    <property type="project" value="InterPro"/>
</dbReference>
<dbReference type="NCBIfam" id="TIGR01550">
    <property type="entry name" value="DOC_P1"/>
    <property type="match status" value="1"/>
</dbReference>
<gene>
    <name evidence="2" type="ORF">JGUZn3_19810</name>
</gene>
<dbReference type="PIRSF" id="PIRSF018297">
    <property type="entry name" value="Doc"/>
    <property type="match status" value="1"/>
</dbReference>
<keyword evidence="3" id="KW-1185">Reference proteome</keyword>
<dbReference type="InterPro" id="IPR053737">
    <property type="entry name" value="Type_II_TA_Toxin"/>
</dbReference>
<dbReference type="PANTHER" id="PTHR39426">
    <property type="entry name" value="HOMOLOGY TO DEATH-ON-CURING PROTEIN OF PHAGE P1"/>
    <property type="match status" value="1"/>
</dbReference>
<dbReference type="InterPro" id="IPR006440">
    <property type="entry name" value="Doc"/>
</dbReference>
<organism evidence="2 3">
    <name type="scientific">Entomobacter blattae</name>
    <dbReference type="NCBI Taxonomy" id="2762277"/>
    <lineage>
        <taxon>Bacteria</taxon>
        <taxon>Pseudomonadati</taxon>
        <taxon>Pseudomonadota</taxon>
        <taxon>Alphaproteobacteria</taxon>
        <taxon>Acetobacterales</taxon>
        <taxon>Acetobacteraceae</taxon>
        <taxon>Entomobacter</taxon>
    </lineage>
</organism>
<dbReference type="AlphaFoldDB" id="A0A7H1NTS6"/>
<sequence>MTPLWLEESDILPLHEKLLALNGGAEGIRDTGLLQSALTRPKNWWHYNHTAKDAILHMANLYTAGIIGNHPFIDGNKRTGFITGILFLELNGFDFFAPEEIATRAVLSLAASSQRSTEGEKTYFLFLKEYSKKAELHP</sequence>
<dbReference type="PANTHER" id="PTHR39426:SF1">
    <property type="entry name" value="HOMOLOGY TO DEATH-ON-CURING PROTEIN OF PHAGE P1"/>
    <property type="match status" value="1"/>
</dbReference>
<dbReference type="SUPFAM" id="SSF140931">
    <property type="entry name" value="Fic-like"/>
    <property type="match status" value="1"/>
</dbReference>
<name>A0A7H1NTS6_9PROT</name>
<dbReference type="InterPro" id="IPR003812">
    <property type="entry name" value="Fido"/>
</dbReference>
<proteinExistence type="predicted"/>
<protein>
    <submittedName>
        <fullName evidence="2">Fic/DOC family protein</fullName>
    </submittedName>
</protein>
<dbReference type="InterPro" id="IPR036597">
    <property type="entry name" value="Fido-like_dom_sf"/>
</dbReference>
<dbReference type="Pfam" id="PF02661">
    <property type="entry name" value="Fic"/>
    <property type="match status" value="1"/>
</dbReference>